<dbReference type="PROSITE" id="PS50181">
    <property type="entry name" value="FBOX"/>
    <property type="match status" value="1"/>
</dbReference>
<feature type="compositionally biased region" description="Basic residues" evidence="1">
    <location>
        <begin position="1"/>
        <end position="14"/>
    </location>
</feature>
<sequence>MRINTPKHGKRERKKAGDVERVQQHARNDPRAVCRASRRQSSQLRVRVTQKEEKEERTHAPTPDMRRCAAWVLGFSKMDLVMKPATPGCFSFYTLKLYRGKNGLLREQGQAEQGRHGLPQVPHEIRRGHHQRVVQRIQKPKTVLSYQSESYIHSSIIITRMEEFHQLMLLIGSPDDPDTDILKNLPIEIAEMILSMLDGQSLLNCALVSSKWLSILKRSPAIREKIRKHIRRKIRIQENLSSTLTESLANPPSPAPRPVVNLFGTVTSMNNASVSGNSSSRDYYNTPEAVAYRRRNNSSAMKAAFANTKCLRL</sequence>
<accession>A0A7M7IRK2</accession>
<feature type="compositionally biased region" description="Basic and acidic residues" evidence="1">
    <location>
        <begin position="15"/>
        <end position="32"/>
    </location>
</feature>
<dbReference type="SMART" id="SM00256">
    <property type="entry name" value="FBOX"/>
    <property type="match status" value="1"/>
</dbReference>
<dbReference type="Gene3D" id="1.20.1280.50">
    <property type="match status" value="1"/>
</dbReference>
<dbReference type="GeneID" id="100679718"/>
<proteinExistence type="predicted"/>
<dbReference type="InterPro" id="IPR036047">
    <property type="entry name" value="F-box-like_dom_sf"/>
</dbReference>
<dbReference type="Proteomes" id="UP000002358">
    <property type="component" value="Chromosome 5"/>
</dbReference>
<dbReference type="SUPFAM" id="SSF81383">
    <property type="entry name" value="F-box domain"/>
    <property type="match status" value="1"/>
</dbReference>
<dbReference type="AlphaFoldDB" id="A0A7M7IRK2"/>
<dbReference type="InParanoid" id="A0A7M7IRK2"/>
<evidence type="ECO:0000256" key="1">
    <source>
        <dbReference type="SAM" id="MobiDB-lite"/>
    </source>
</evidence>
<reference evidence="3" key="1">
    <citation type="submission" date="2021-01" db="UniProtKB">
        <authorList>
            <consortium name="EnsemblMetazoa"/>
        </authorList>
    </citation>
    <scope>IDENTIFICATION</scope>
</reference>
<evidence type="ECO:0000313" key="3">
    <source>
        <dbReference type="EnsemblMetazoa" id="XP_016841232"/>
    </source>
</evidence>
<evidence type="ECO:0000313" key="4">
    <source>
        <dbReference type="Proteomes" id="UP000002358"/>
    </source>
</evidence>
<protein>
    <recommendedName>
        <fullName evidence="2">F-box domain-containing protein</fullName>
    </recommendedName>
</protein>
<organism evidence="3 4">
    <name type="scientific">Nasonia vitripennis</name>
    <name type="common">Parasitic wasp</name>
    <dbReference type="NCBI Taxonomy" id="7425"/>
    <lineage>
        <taxon>Eukaryota</taxon>
        <taxon>Metazoa</taxon>
        <taxon>Ecdysozoa</taxon>
        <taxon>Arthropoda</taxon>
        <taxon>Hexapoda</taxon>
        <taxon>Insecta</taxon>
        <taxon>Pterygota</taxon>
        <taxon>Neoptera</taxon>
        <taxon>Endopterygota</taxon>
        <taxon>Hymenoptera</taxon>
        <taxon>Apocrita</taxon>
        <taxon>Proctotrupomorpha</taxon>
        <taxon>Chalcidoidea</taxon>
        <taxon>Pteromalidae</taxon>
        <taxon>Pteromalinae</taxon>
        <taxon>Nasonia</taxon>
    </lineage>
</organism>
<evidence type="ECO:0000259" key="2">
    <source>
        <dbReference type="PROSITE" id="PS50181"/>
    </source>
</evidence>
<name>A0A7M7IRK2_NASVI</name>
<dbReference type="RefSeq" id="XP_016841232.1">
    <property type="nucleotide sequence ID" value="XM_016985743.3"/>
</dbReference>
<dbReference type="OrthoDB" id="191686at2759"/>
<keyword evidence="4" id="KW-1185">Reference proteome</keyword>
<dbReference type="InterPro" id="IPR001810">
    <property type="entry name" value="F-box_dom"/>
</dbReference>
<feature type="compositionally biased region" description="Basic and acidic residues" evidence="1">
    <location>
        <begin position="49"/>
        <end position="62"/>
    </location>
</feature>
<feature type="domain" description="F-box" evidence="2">
    <location>
        <begin position="179"/>
        <end position="225"/>
    </location>
</feature>
<dbReference type="EnsemblMetazoa" id="XM_016985743">
    <property type="protein sequence ID" value="XP_016841232"/>
    <property type="gene ID" value="LOC100679718"/>
</dbReference>
<feature type="region of interest" description="Disordered" evidence="1">
    <location>
        <begin position="1"/>
        <end position="62"/>
    </location>
</feature>
<dbReference type="Pfam" id="PF00646">
    <property type="entry name" value="F-box"/>
    <property type="match status" value="1"/>
</dbReference>